<dbReference type="SUPFAM" id="SSF69318">
    <property type="entry name" value="Integrin alpha N-terminal domain"/>
    <property type="match status" value="2"/>
</dbReference>
<name>A0A2S7TAC9_9FLAO</name>
<comment type="caution">
    <text evidence="4">The sequence shown here is derived from an EMBL/GenBank/DDBJ whole genome shotgun (WGS) entry which is preliminary data.</text>
</comment>
<evidence type="ECO:0000259" key="3">
    <source>
        <dbReference type="Pfam" id="PF07593"/>
    </source>
</evidence>
<dbReference type="Gene3D" id="2.130.10.130">
    <property type="entry name" value="Integrin alpha, N-terminal"/>
    <property type="match status" value="4"/>
</dbReference>
<organism evidence="4 5">
    <name type="scientific">Aureicoccus marinus</name>
    <dbReference type="NCBI Taxonomy" id="754435"/>
    <lineage>
        <taxon>Bacteria</taxon>
        <taxon>Pseudomonadati</taxon>
        <taxon>Bacteroidota</taxon>
        <taxon>Flavobacteriia</taxon>
        <taxon>Flavobacteriales</taxon>
        <taxon>Flavobacteriaceae</taxon>
        <taxon>Aureicoccus</taxon>
    </lineage>
</organism>
<dbReference type="OrthoDB" id="9816120at2"/>
<dbReference type="Pfam" id="PF13517">
    <property type="entry name" value="FG-GAP_3"/>
    <property type="match status" value="5"/>
</dbReference>
<protein>
    <recommendedName>
        <fullName evidence="3">ASPIC/UnbV domain-containing protein</fullName>
    </recommendedName>
</protein>
<gene>
    <name evidence="4" type="ORF">BST99_12800</name>
</gene>
<keyword evidence="1 2" id="KW-0732">Signal</keyword>
<evidence type="ECO:0000313" key="4">
    <source>
        <dbReference type="EMBL" id="PQJ16475.1"/>
    </source>
</evidence>
<reference evidence="5" key="1">
    <citation type="submission" date="2016-11" db="EMBL/GenBank/DDBJ databases">
        <title>Trade-off between light-utilization and light-protection in marine flavobacteria.</title>
        <authorList>
            <person name="Kumagai Y."/>
            <person name="Yoshizawa S."/>
            <person name="Kogure K."/>
        </authorList>
    </citation>
    <scope>NUCLEOTIDE SEQUENCE [LARGE SCALE GENOMIC DNA]</scope>
    <source>
        <strain evidence="5">SG-18</strain>
    </source>
</reference>
<dbReference type="Proteomes" id="UP000239366">
    <property type="component" value="Unassembled WGS sequence"/>
</dbReference>
<dbReference type="InterPro" id="IPR011519">
    <property type="entry name" value="UnbV_ASPIC"/>
</dbReference>
<dbReference type="AlphaFoldDB" id="A0A2S7TAC9"/>
<dbReference type="PANTHER" id="PTHR16026:SF0">
    <property type="entry name" value="CARTILAGE ACIDIC PROTEIN 1"/>
    <property type="match status" value="1"/>
</dbReference>
<dbReference type="PANTHER" id="PTHR16026">
    <property type="entry name" value="CARTILAGE ACIDIC PROTEIN 1"/>
    <property type="match status" value="1"/>
</dbReference>
<feature type="domain" description="ASPIC/UnbV" evidence="3">
    <location>
        <begin position="526"/>
        <end position="590"/>
    </location>
</feature>
<evidence type="ECO:0000256" key="1">
    <source>
        <dbReference type="ARBA" id="ARBA00022729"/>
    </source>
</evidence>
<proteinExistence type="predicted"/>
<feature type="chain" id="PRO_5015518552" description="ASPIC/UnbV domain-containing protein" evidence="2">
    <location>
        <begin position="23"/>
        <end position="1094"/>
    </location>
</feature>
<dbReference type="InterPro" id="IPR028994">
    <property type="entry name" value="Integrin_alpha_N"/>
</dbReference>
<dbReference type="Pfam" id="PF07593">
    <property type="entry name" value="UnbV_ASPIC"/>
    <property type="match status" value="1"/>
</dbReference>
<accession>A0A2S7TAC9</accession>
<feature type="signal peptide" evidence="2">
    <location>
        <begin position="1"/>
        <end position="22"/>
    </location>
</feature>
<dbReference type="RefSeq" id="WP_105002147.1">
    <property type="nucleotide sequence ID" value="NZ_MQVX01000001.1"/>
</dbReference>
<sequence length="1094" mass="121746">MKRKGLPIFLSSLLLLITACQNEDKAGFTSHRASKTDVDFINQLTPRPELNILNYLYYYNGSGVAAGDFNQDGYIDLFFGGNEVADELYLNQGDWKFKKVTVEAGLDQQEGWTTGVNQVDINGDGLLDIYICRVAGYEKLKGNNLLYINQGNNADGTPQFKEEGAKYGLNFSGYATHSAFFDMDGDGDLDAFLLNHSVHPNRTYGRGDQRMGFDPRSGDRLYENKNGRFVDVSTRSGIYQGKTGYGLGLSVGYLTDDGLPDLYVGNDFFENDYFYKNTGDGRFEELLAQNDNVLGHTTHFSMGNTIFDLNRDGLFDLFSLDMLPEDLLTYKTSGLEYPFPIYQQYLKRGYHPQFMQNTLHLNLGEEKFSEIAFLSGVAATEWSWGAVAGDFDQDGWEDLFISNGIQGATNNMDFINFIANDQIQKRLDAGMQEKDLPLIEEIPAKATPNYVFRNQGDLTFSNQTSNWLSGENSMSQGAIQVDLDNDGDLDLVVSNTNSPVELLENTISQGNWLQLAFQGPKNNSQGIGVRVQLFSNGETQNRALFPGNSYLSSNSNRLHFGLGQEEQIDSLRIHWPDGRVQNWMPSGINQLAKVTYQSDSPLADQTTSNPTGLQLLDSVIPFEHRDNATLDFDRSPLIPFAGSNQGPCIAVADVNQDGLEDVFIGGAKAQASELYFQTENGFEKQNMPDFEEKGLNEDTAAHFFDANGDGWLDLVVGSAGNEFQKGSALEPRVYLNQKGQLTEAAGYLPKISLQSSSIESIDFDQDGKADLFLTGHAFGGAFGKAQRHYLLRNTGEGFEDVSERWSPQLMQAGILTDQAWVDWDNNGTPDLLVVGHWSSPQLYLNNGSQLVYSTPSEWTELKGLWNSIELQDLDGDGTPEVLLGNWGLNSKWEANADQPLRLYRSDFDKNGSVEPLITYYLQGTETPFSSKDDLVKQMPFLNKKFLSYEDFASASMEELFGKEALALAEVLQVNELRSGTLRKKGESGWVFEAWPQLAQSSPVFDLHAEATNGDLAIYLVGNLHQISTQLGRLDAQHGLILHLNNQTNSWVVDKTPWTYGAARQIARLNSNKDTYYLVGINDGPLQVFRNSTGE</sequence>
<dbReference type="InterPro" id="IPR027039">
    <property type="entry name" value="Crtac1"/>
</dbReference>
<evidence type="ECO:0000256" key="2">
    <source>
        <dbReference type="SAM" id="SignalP"/>
    </source>
</evidence>
<dbReference type="PROSITE" id="PS51257">
    <property type="entry name" value="PROKAR_LIPOPROTEIN"/>
    <property type="match status" value="1"/>
</dbReference>
<keyword evidence="5" id="KW-1185">Reference proteome</keyword>
<dbReference type="InterPro" id="IPR013517">
    <property type="entry name" value="FG-GAP"/>
</dbReference>
<evidence type="ECO:0000313" key="5">
    <source>
        <dbReference type="Proteomes" id="UP000239366"/>
    </source>
</evidence>
<dbReference type="EMBL" id="MQVX01000001">
    <property type="protein sequence ID" value="PQJ16475.1"/>
    <property type="molecule type" value="Genomic_DNA"/>
</dbReference>